<dbReference type="CDD" id="cd10936">
    <property type="entry name" value="CE4_DAC2"/>
    <property type="match status" value="1"/>
</dbReference>
<proteinExistence type="predicted"/>
<reference evidence="3" key="1">
    <citation type="submission" date="2016-11" db="EMBL/GenBank/DDBJ databases">
        <authorList>
            <person name="Varghese N."/>
            <person name="Submissions S."/>
        </authorList>
    </citation>
    <scope>NUCLEOTIDE SEQUENCE [LARGE SCALE GENOMIC DNA]</scope>
    <source>
        <strain evidence="3">CGMCC 1.10835</strain>
    </source>
</reference>
<protein>
    <recommendedName>
        <fullName evidence="4">Divergent polysaccharide deacetylase</fullName>
    </recommendedName>
</protein>
<dbReference type="InterPro" id="IPR006837">
    <property type="entry name" value="Divergent_DAC"/>
</dbReference>
<dbReference type="AlphaFoldDB" id="A0A1M6QVB0"/>
<sequence length="274" mass="30220">MKALFSLTLATLALTSLAASGAAADPAKGDVPPTIAIIIDDMGHSLREGERLANLDQPLTLAFLPYRPHTNALARLAHSRDKEIMLHAPMANTRNFGLGAGGLTSDMDELSLTTTLRRALQSIPYVQGVNNHMGSLLTQQLKPMDWVMKELYRYPVYFVDSRTIASSIAGNVAEAYQIPTMTRDVFLDHEQTEEFVDHQFKELIRRAKENGSAVGIGHPHAVTVDYLEKHLPLLDEQGIAIATVSGLWAIRNNNQRMFADGEKQTIRSAFAKKD</sequence>
<evidence type="ECO:0000313" key="3">
    <source>
        <dbReference type="Proteomes" id="UP000184497"/>
    </source>
</evidence>
<dbReference type="PANTHER" id="PTHR30105:SF2">
    <property type="entry name" value="DIVERGENT POLYSACCHARIDE DEACETYLASE SUPERFAMILY"/>
    <property type="match status" value="1"/>
</dbReference>
<dbReference type="PANTHER" id="PTHR30105">
    <property type="entry name" value="UNCHARACTERIZED YIBQ-RELATED"/>
    <property type="match status" value="1"/>
</dbReference>
<gene>
    <name evidence="2" type="ORF">SAMN05216369_1162</name>
</gene>
<dbReference type="Pfam" id="PF04748">
    <property type="entry name" value="Polysacc_deac_2"/>
    <property type="match status" value="1"/>
</dbReference>
<dbReference type="GO" id="GO:0005975">
    <property type="term" value="P:carbohydrate metabolic process"/>
    <property type="evidence" value="ECO:0007669"/>
    <property type="project" value="InterPro"/>
</dbReference>
<dbReference type="Proteomes" id="UP000184497">
    <property type="component" value="Unassembled WGS sequence"/>
</dbReference>
<name>A0A1M6QVB0_9GAMM</name>
<dbReference type="STRING" id="564117.SAMN05216369_1162"/>
<evidence type="ECO:0008006" key="4">
    <source>
        <dbReference type="Google" id="ProtNLM"/>
    </source>
</evidence>
<dbReference type="Gene3D" id="3.20.20.370">
    <property type="entry name" value="Glycoside hydrolase/deacetylase"/>
    <property type="match status" value="1"/>
</dbReference>
<keyword evidence="3" id="KW-1185">Reference proteome</keyword>
<dbReference type="EMBL" id="FRAQ01000001">
    <property type="protein sequence ID" value="SHK24171.1"/>
    <property type="molecule type" value="Genomic_DNA"/>
</dbReference>
<evidence type="ECO:0000256" key="1">
    <source>
        <dbReference type="SAM" id="SignalP"/>
    </source>
</evidence>
<feature type="signal peptide" evidence="1">
    <location>
        <begin position="1"/>
        <end position="18"/>
    </location>
</feature>
<keyword evidence="1" id="KW-0732">Signal</keyword>
<dbReference type="InterPro" id="IPR011330">
    <property type="entry name" value="Glyco_hydro/deAcase_b/a-brl"/>
</dbReference>
<accession>A0A1M6QVB0</accession>
<organism evidence="2 3">
    <name type="scientific">Marinobacter antarcticus</name>
    <dbReference type="NCBI Taxonomy" id="564117"/>
    <lineage>
        <taxon>Bacteria</taxon>
        <taxon>Pseudomonadati</taxon>
        <taxon>Pseudomonadota</taxon>
        <taxon>Gammaproteobacteria</taxon>
        <taxon>Pseudomonadales</taxon>
        <taxon>Marinobacteraceae</taxon>
        <taxon>Marinobacter</taxon>
    </lineage>
</organism>
<evidence type="ECO:0000313" key="2">
    <source>
        <dbReference type="EMBL" id="SHK24171.1"/>
    </source>
</evidence>
<dbReference type="SUPFAM" id="SSF88713">
    <property type="entry name" value="Glycoside hydrolase/deacetylase"/>
    <property type="match status" value="1"/>
</dbReference>
<feature type="chain" id="PRO_5012793786" description="Divergent polysaccharide deacetylase" evidence="1">
    <location>
        <begin position="19"/>
        <end position="274"/>
    </location>
</feature>